<gene>
    <name evidence="2" type="ORF">INT47_006870</name>
</gene>
<dbReference type="AlphaFoldDB" id="A0A8H7V503"/>
<dbReference type="OrthoDB" id="2431604at2759"/>
<evidence type="ECO:0000313" key="3">
    <source>
        <dbReference type="Proteomes" id="UP000603453"/>
    </source>
</evidence>
<name>A0A8H7V503_9FUNG</name>
<feature type="transmembrane region" description="Helical" evidence="1">
    <location>
        <begin position="61"/>
        <end position="80"/>
    </location>
</feature>
<protein>
    <submittedName>
        <fullName evidence="2">Uncharacterized protein</fullName>
    </submittedName>
</protein>
<organism evidence="2 3">
    <name type="scientific">Mucor saturninus</name>
    <dbReference type="NCBI Taxonomy" id="64648"/>
    <lineage>
        <taxon>Eukaryota</taxon>
        <taxon>Fungi</taxon>
        <taxon>Fungi incertae sedis</taxon>
        <taxon>Mucoromycota</taxon>
        <taxon>Mucoromycotina</taxon>
        <taxon>Mucoromycetes</taxon>
        <taxon>Mucorales</taxon>
        <taxon>Mucorineae</taxon>
        <taxon>Mucoraceae</taxon>
        <taxon>Mucor</taxon>
    </lineage>
</organism>
<proteinExistence type="predicted"/>
<dbReference type="Proteomes" id="UP000603453">
    <property type="component" value="Unassembled WGS sequence"/>
</dbReference>
<feature type="transmembrane region" description="Helical" evidence="1">
    <location>
        <begin position="86"/>
        <end position="105"/>
    </location>
</feature>
<keyword evidence="1" id="KW-0812">Transmembrane</keyword>
<evidence type="ECO:0000256" key="1">
    <source>
        <dbReference type="SAM" id="Phobius"/>
    </source>
</evidence>
<keyword evidence="3" id="KW-1185">Reference proteome</keyword>
<keyword evidence="1" id="KW-1133">Transmembrane helix</keyword>
<keyword evidence="1" id="KW-0472">Membrane</keyword>
<evidence type="ECO:0000313" key="2">
    <source>
        <dbReference type="EMBL" id="KAG2207395.1"/>
    </source>
</evidence>
<dbReference type="EMBL" id="JAEPRD010000025">
    <property type="protein sequence ID" value="KAG2207395.1"/>
    <property type="molecule type" value="Genomic_DNA"/>
</dbReference>
<accession>A0A8H7V503</accession>
<sequence length="260" mass="30054">MALATFPLIIRRWKRSILFSGDYAQYTQLREYLPEDIFLARIEALDSHVLKEYPHVWLDTYLFFIAICFVIATAAFSIIARAAQISMWYPLIMLLIPATIGFVTTRRRNTYYKKLAAYYESLQIVLKEFNSIDVTQQIKWSFRRLRDTDTHSSMHLVSRLSKQNINFVVEIVQINMENELLEEGEHLPAYDTSMMDIVLDIGPEAERVPGNMSECIIQVPPTTLPRRAHPLPPAYEQEEPVEMGPVHPPPAYIVPVTNSH</sequence>
<reference evidence="2" key="1">
    <citation type="submission" date="2020-12" db="EMBL/GenBank/DDBJ databases">
        <title>Metabolic potential, ecology and presence of endohyphal bacteria is reflected in genomic diversity of Mucoromycotina.</title>
        <authorList>
            <person name="Muszewska A."/>
            <person name="Okrasinska A."/>
            <person name="Steczkiewicz K."/>
            <person name="Drgas O."/>
            <person name="Orlowska M."/>
            <person name="Perlinska-Lenart U."/>
            <person name="Aleksandrzak-Piekarczyk T."/>
            <person name="Szatraj K."/>
            <person name="Zielenkiewicz U."/>
            <person name="Pilsyk S."/>
            <person name="Malc E."/>
            <person name="Mieczkowski P."/>
            <person name="Kruszewska J.S."/>
            <person name="Biernat P."/>
            <person name="Pawlowska J."/>
        </authorList>
    </citation>
    <scope>NUCLEOTIDE SEQUENCE</scope>
    <source>
        <strain evidence="2">WA0000017839</strain>
    </source>
</reference>
<comment type="caution">
    <text evidence="2">The sequence shown here is derived from an EMBL/GenBank/DDBJ whole genome shotgun (WGS) entry which is preliminary data.</text>
</comment>